<dbReference type="STRING" id="2082308.A0A2K1QKI4"/>
<sequence length="512" mass="56977">MRCFYVIQLLIALAYSQCPDYSQYSRQHHAPFSSGVYNLSSQRPDIPCRTYSIPEVEVVINATKTEIADPDLSRLFENAYPNTLDTTIRWKGQSATTGEELTFVITGDINAMWLRDSANQMQSYLPLLRPSSSLDSLASLFRGVINLQARYLLTSPYCQSFQPPVESNIPPDVNPAGSDDTVFPEYSNTSVFECKYELDSLAAFLQVSTDYYTATNDSDFFGRYSWVSAVEAVLRVADEMMTPTYATDGSVLASPYTFTRTTTRASETLSNDGLGNPVQNGTGLIRSAFRPSDDSTIYQLFIPANMQFSRFLGTASEIMATLHDSRAAELTKRMRDMAASIRQAIQDYGIVTVRDGTQVYAFEVDGYGGITVMDDANIPSLLSAPFFGFVDRDDPVYQSTRALILSSRNPYYSVGPVISAVGSPHNGPGRAWPMSSIVRILTSDDDDEIANELKMLVSSTDGLGLIHESISSRDAGNWSRQWFSWVNGLFGQMILDLRQRKPELLKRTYQSK</sequence>
<keyword evidence="3" id="KW-1185">Reference proteome</keyword>
<dbReference type="GO" id="GO:0005975">
    <property type="term" value="P:carbohydrate metabolic process"/>
    <property type="evidence" value="ECO:0007669"/>
    <property type="project" value="InterPro"/>
</dbReference>
<protein>
    <submittedName>
        <fullName evidence="2">Meiotically up-regulated protein 157 protein</fullName>
    </submittedName>
</protein>
<organism evidence="2 3">
    <name type="scientific">Sphaceloma murrayae</name>
    <dbReference type="NCBI Taxonomy" id="2082308"/>
    <lineage>
        <taxon>Eukaryota</taxon>
        <taxon>Fungi</taxon>
        <taxon>Dikarya</taxon>
        <taxon>Ascomycota</taxon>
        <taxon>Pezizomycotina</taxon>
        <taxon>Dothideomycetes</taxon>
        <taxon>Dothideomycetidae</taxon>
        <taxon>Myriangiales</taxon>
        <taxon>Elsinoaceae</taxon>
        <taxon>Sphaceloma</taxon>
    </lineage>
</organism>
<reference evidence="2 3" key="1">
    <citation type="submission" date="2017-06" db="EMBL/GenBank/DDBJ databases">
        <title>Draft genome sequence of a variant of Elsinoe murrayae.</title>
        <authorList>
            <person name="Cheng Q."/>
        </authorList>
    </citation>
    <scope>NUCLEOTIDE SEQUENCE [LARGE SCALE GENOMIC DNA]</scope>
    <source>
        <strain evidence="2 3">CQ-2017a</strain>
    </source>
</reference>
<dbReference type="Pfam" id="PF06824">
    <property type="entry name" value="Glyco_hydro_125"/>
    <property type="match status" value="1"/>
</dbReference>
<dbReference type="GO" id="GO:0003824">
    <property type="term" value="F:catalytic activity"/>
    <property type="evidence" value="ECO:0007669"/>
    <property type="project" value="UniProtKB-ARBA"/>
</dbReference>
<dbReference type="InterPro" id="IPR008313">
    <property type="entry name" value="GH125"/>
</dbReference>
<feature type="chain" id="PRO_5014428719" evidence="1">
    <location>
        <begin position="17"/>
        <end position="512"/>
    </location>
</feature>
<dbReference type="InterPro" id="IPR008928">
    <property type="entry name" value="6-hairpin_glycosidase_sf"/>
</dbReference>
<name>A0A2K1QKI4_9PEZI</name>
<dbReference type="PANTHER" id="PTHR31047">
    <property type="entry name" value="MEIOTICALLY UP-REGULATED GENE 157 PROTEIN"/>
    <property type="match status" value="1"/>
</dbReference>
<dbReference type="AlphaFoldDB" id="A0A2K1QKI4"/>
<keyword evidence="1" id="KW-0732">Signal</keyword>
<dbReference type="Gene3D" id="1.50.10.10">
    <property type="match status" value="1"/>
</dbReference>
<comment type="caution">
    <text evidence="2">The sequence shown here is derived from an EMBL/GenBank/DDBJ whole genome shotgun (WGS) entry which is preliminary data.</text>
</comment>
<evidence type="ECO:0000256" key="1">
    <source>
        <dbReference type="SAM" id="SignalP"/>
    </source>
</evidence>
<gene>
    <name evidence="2" type="ORF">CAC42_4126</name>
</gene>
<dbReference type="InterPro" id="IPR012341">
    <property type="entry name" value="6hp_glycosidase-like_sf"/>
</dbReference>
<dbReference type="OrthoDB" id="7771656at2759"/>
<evidence type="ECO:0000313" key="2">
    <source>
        <dbReference type="EMBL" id="PNS15674.1"/>
    </source>
</evidence>
<dbReference type="SMART" id="SM01149">
    <property type="entry name" value="DUF1237"/>
    <property type="match status" value="1"/>
</dbReference>
<dbReference type="PIRSF" id="PIRSF028846">
    <property type="entry name" value="UCP028846"/>
    <property type="match status" value="1"/>
</dbReference>
<dbReference type="InParanoid" id="A0A2K1QKI4"/>
<dbReference type="PANTHER" id="PTHR31047:SF1">
    <property type="entry name" value="DUF1237 DOMAIN-CONTAINING PROTEIN"/>
    <property type="match status" value="1"/>
</dbReference>
<dbReference type="Proteomes" id="UP000243797">
    <property type="component" value="Unassembled WGS sequence"/>
</dbReference>
<accession>A0A2K1QKI4</accession>
<feature type="signal peptide" evidence="1">
    <location>
        <begin position="1"/>
        <end position="16"/>
    </location>
</feature>
<evidence type="ECO:0000313" key="3">
    <source>
        <dbReference type="Proteomes" id="UP000243797"/>
    </source>
</evidence>
<dbReference type="EMBL" id="NKHZ01000068">
    <property type="protein sequence ID" value="PNS15674.1"/>
    <property type="molecule type" value="Genomic_DNA"/>
</dbReference>
<dbReference type="SUPFAM" id="SSF48208">
    <property type="entry name" value="Six-hairpin glycosidases"/>
    <property type="match status" value="1"/>
</dbReference>
<proteinExistence type="predicted"/>